<protein>
    <recommendedName>
        <fullName evidence="5">Phage protein</fullName>
    </recommendedName>
</protein>
<evidence type="ECO:0008006" key="5">
    <source>
        <dbReference type="Google" id="ProtNLM"/>
    </source>
</evidence>
<evidence type="ECO:0000313" key="1">
    <source>
        <dbReference type="EMBL" id="NEZ90994.1"/>
    </source>
</evidence>
<gene>
    <name evidence="1" type="ORF">EXM69_03305</name>
    <name evidence="2" type="ORF">JQS73_16395</name>
</gene>
<evidence type="ECO:0000313" key="2">
    <source>
        <dbReference type="EMBL" id="QRI52985.1"/>
    </source>
</evidence>
<dbReference type="RefSeq" id="WP_003360065.1">
    <property type="nucleotide sequence ID" value="NZ_CP031097.1"/>
</dbReference>
<sequence>MNNINRAKISKNIYEQLEKRDLLREIKILRIDKNAFEEKLDEVYVCTIKGYYYKNNSNIITTSIEGLEVNNLYNDKLLISYNDVSSKIQKDDYFILDGTKYEIVDTGNIQNLVFDMILNRV</sequence>
<dbReference type="EMBL" id="CP069280">
    <property type="protein sequence ID" value="QRI52985.1"/>
    <property type="molecule type" value="Genomic_DNA"/>
</dbReference>
<dbReference type="Proteomes" id="UP000663464">
    <property type="component" value="Chromosome"/>
</dbReference>
<name>A0A0A2HNA1_CLOBO</name>
<dbReference type="AlphaFoldDB" id="A0A0A2HNA1"/>
<evidence type="ECO:0000313" key="4">
    <source>
        <dbReference type="Proteomes" id="UP000663464"/>
    </source>
</evidence>
<evidence type="ECO:0000313" key="3">
    <source>
        <dbReference type="Proteomes" id="UP000473887"/>
    </source>
</evidence>
<accession>A0A0A2HNA1</accession>
<reference evidence="2 4" key="1">
    <citation type="journal article" date="2014" name="J. Infect. Dis.">
        <title>Molecular characterization of a novel botulinum neurotoxin type H gene.</title>
        <authorList>
            <person name="Dover N."/>
            <person name="Barash J.R."/>
            <person name="Hill K.K."/>
            <person name="Xie G."/>
            <person name="Arnon S.S."/>
        </authorList>
    </citation>
    <scope>NUCLEOTIDE SEQUENCE [LARGE SCALE GENOMIC DNA]</scope>
    <source>
        <strain evidence="2 4">IBCA10-7060</strain>
    </source>
</reference>
<dbReference type="Proteomes" id="UP000473887">
    <property type="component" value="Unassembled WGS sequence"/>
</dbReference>
<dbReference type="EMBL" id="SGKC01000004">
    <property type="protein sequence ID" value="NEZ90994.1"/>
    <property type="molecule type" value="Genomic_DNA"/>
</dbReference>
<reference evidence="2" key="3">
    <citation type="submission" date="2021-02" db="EMBL/GenBank/DDBJ databases">
        <authorList>
            <person name="Dover N."/>
            <person name="Barash J.R."/>
            <person name="Bell J.M."/>
            <person name="Sylvester M.D."/>
            <person name="Arnon S."/>
        </authorList>
    </citation>
    <scope>NUCLEOTIDE SEQUENCE</scope>
    <source>
        <strain evidence="2">IBCA10-7060</strain>
    </source>
</reference>
<organism evidence="1 3">
    <name type="scientific">Clostridium botulinum</name>
    <dbReference type="NCBI Taxonomy" id="1491"/>
    <lineage>
        <taxon>Bacteria</taxon>
        <taxon>Bacillati</taxon>
        <taxon>Bacillota</taxon>
        <taxon>Clostridia</taxon>
        <taxon>Eubacteriales</taxon>
        <taxon>Clostridiaceae</taxon>
        <taxon>Clostridium</taxon>
    </lineage>
</organism>
<reference evidence="1 3" key="2">
    <citation type="submission" date="2019-02" db="EMBL/GenBank/DDBJ databases">
        <title>Genome sequencing of Clostridium botulinum clinical isolates.</title>
        <authorList>
            <person name="Brunt J."/>
            <person name="Van Vliet A.H.M."/>
            <person name="Stringer S.C."/>
            <person name="Grant K.A."/>
            <person name="Carter A.C."/>
            <person name="Peck M.W."/>
        </authorList>
    </citation>
    <scope>NUCLEOTIDE SEQUENCE [LARGE SCALE GENOMIC DNA]</scope>
    <source>
        <strain evidence="1 3">H142660711</strain>
    </source>
</reference>
<proteinExistence type="predicted"/>